<dbReference type="Pfam" id="PF20288">
    <property type="entry name" value="MC2"/>
    <property type="match status" value="1"/>
</dbReference>
<dbReference type="RefSeq" id="WP_344869449.1">
    <property type="nucleotide sequence ID" value="NZ_BAABBP010000013.1"/>
</dbReference>
<reference evidence="2" key="1">
    <citation type="journal article" date="2019" name="Int. J. Syst. Evol. Microbiol.">
        <title>The Global Catalogue of Microorganisms (GCM) 10K type strain sequencing project: providing services to taxonomists for standard genome sequencing and annotation.</title>
        <authorList>
            <consortium name="The Broad Institute Genomics Platform"/>
            <consortium name="The Broad Institute Genome Sequencing Center for Infectious Disease"/>
            <person name="Wu L."/>
            <person name="Ma J."/>
        </authorList>
    </citation>
    <scope>NUCLEOTIDE SEQUENCE [LARGE SCALE GENOMIC DNA]</scope>
    <source>
        <strain evidence="2">JCM 17561</strain>
    </source>
</reference>
<keyword evidence="2" id="KW-1185">Reference proteome</keyword>
<proteinExistence type="predicted"/>
<evidence type="ECO:0000313" key="2">
    <source>
        <dbReference type="Proteomes" id="UP001501627"/>
    </source>
</evidence>
<evidence type="ECO:0000313" key="1">
    <source>
        <dbReference type="EMBL" id="GAA3994993.1"/>
    </source>
</evidence>
<dbReference type="InterPro" id="IPR046904">
    <property type="entry name" value="ABC-3C_MC2"/>
</dbReference>
<organism evidence="1 2">
    <name type="scientific">Comamonas faecalis</name>
    <dbReference type="NCBI Taxonomy" id="1387849"/>
    <lineage>
        <taxon>Bacteria</taxon>
        <taxon>Pseudomonadati</taxon>
        <taxon>Pseudomonadota</taxon>
        <taxon>Betaproteobacteria</taxon>
        <taxon>Burkholderiales</taxon>
        <taxon>Comamonadaceae</taxon>
        <taxon>Comamonas</taxon>
    </lineage>
</organism>
<comment type="caution">
    <text evidence="1">The sequence shown here is derived from an EMBL/GenBank/DDBJ whole genome shotgun (WGS) entry which is preliminary data.</text>
</comment>
<protein>
    <recommendedName>
        <fullName evidence="3">Threonine transporter RhtB</fullName>
    </recommendedName>
</protein>
<name>A0ABP7RB51_9BURK</name>
<sequence length="172" mass="19169">MGQVTTNIPPHFVSPFNGPVEIGLRALCVLTTAFPSAYALQRLVIFDYFLVHSDDIDGGPEGMHPRTPHRGGEILVRRGVIQDGLALYESRGLIERVYKDGGIFFAATDKSADFLNTLSTEYLTGLRERADWIVESFDALDDMDLDVMVRERIGTWGAELTMESVLWTEEAS</sequence>
<gene>
    <name evidence="1" type="ORF">GCM10022279_18260</name>
</gene>
<dbReference type="EMBL" id="BAABBP010000013">
    <property type="protein sequence ID" value="GAA3994993.1"/>
    <property type="molecule type" value="Genomic_DNA"/>
</dbReference>
<accession>A0ABP7RB51</accession>
<dbReference type="Proteomes" id="UP001501627">
    <property type="component" value="Unassembled WGS sequence"/>
</dbReference>
<evidence type="ECO:0008006" key="3">
    <source>
        <dbReference type="Google" id="ProtNLM"/>
    </source>
</evidence>